<keyword evidence="1" id="KW-1133">Transmembrane helix</keyword>
<comment type="caution">
    <text evidence="2">The sequence shown here is derived from an EMBL/GenBank/DDBJ whole genome shotgun (WGS) entry which is preliminary data.</text>
</comment>
<feature type="transmembrane region" description="Helical" evidence="1">
    <location>
        <begin position="265"/>
        <end position="286"/>
    </location>
</feature>
<feature type="transmembrane region" description="Helical" evidence="1">
    <location>
        <begin position="326"/>
        <end position="351"/>
    </location>
</feature>
<proteinExistence type="predicted"/>
<dbReference type="EMBL" id="JBFTWV010000019">
    <property type="protein sequence ID" value="KAL2797392.1"/>
    <property type="molecule type" value="Genomic_DNA"/>
</dbReference>
<gene>
    <name evidence="2" type="ORF">BJX66DRAFT_335009</name>
</gene>
<organism evidence="2 3">
    <name type="scientific">Aspergillus keveii</name>
    <dbReference type="NCBI Taxonomy" id="714993"/>
    <lineage>
        <taxon>Eukaryota</taxon>
        <taxon>Fungi</taxon>
        <taxon>Dikarya</taxon>
        <taxon>Ascomycota</taxon>
        <taxon>Pezizomycotina</taxon>
        <taxon>Eurotiomycetes</taxon>
        <taxon>Eurotiomycetidae</taxon>
        <taxon>Eurotiales</taxon>
        <taxon>Aspergillaceae</taxon>
        <taxon>Aspergillus</taxon>
        <taxon>Aspergillus subgen. Nidulantes</taxon>
    </lineage>
</organism>
<evidence type="ECO:0000256" key="1">
    <source>
        <dbReference type="SAM" id="Phobius"/>
    </source>
</evidence>
<keyword evidence="1" id="KW-0472">Membrane</keyword>
<protein>
    <submittedName>
        <fullName evidence="2">Uncharacterized protein</fullName>
    </submittedName>
</protein>
<sequence length="361" mass="39053">MNITLTVPEGSTTHGTPYLLCKPPEWHDYIVFFFANYVAHAATVVSLPGQGFWETFLTAIAALLVPSSGIVRAIDVFFQHPIFRKRDPLRQAACAAALCMVVRVKLEGAEDPVPVIDTTQFSWMADGYAFAYVPLDMPLSSNSASGRDGRETNEIASSYNFPKAVISLVQAIWAIVTLYQSRGNQLDRYGYAAFGLTVTPYAYMSLINLAATCLAPEYPNLYMVRTSIMSEAEGNGGLFTGEIATLDLDSVTNPKTTSDSATGTWLGLLLGFVPLIIVGALTGFSAGDESTPLQRGFIMAWFVVGIAAGIWGWALVATIVRDPWAWLYTLIALLPVAAPAIGGFVVVGRMLGEYGICTYLR</sequence>
<name>A0ABR4GED7_9EURO</name>
<feature type="transmembrane region" description="Helical" evidence="1">
    <location>
        <begin position="55"/>
        <end position="78"/>
    </location>
</feature>
<keyword evidence="3" id="KW-1185">Reference proteome</keyword>
<feature type="transmembrane region" description="Helical" evidence="1">
    <location>
        <begin position="189"/>
        <end position="211"/>
    </location>
</feature>
<evidence type="ECO:0000313" key="2">
    <source>
        <dbReference type="EMBL" id="KAL2797392.1"/>
    </source>
</evidence>
<keyword evidence="1" id="KW-0812">Transmembrane</keyword>
<evidence type="ECO:0000313" key="3">
    <source>
        <dbReference type="Proteomes" id="UP001610563"/>
    </source>
</evidence>
<reference evidence="2 3" key="1">
    <citation type="submission" date="2024-07" db="EMBL/GenBank/DDBJ databases">
        <title>Section-level genome sequencing and comparative genomics of Aspergillus sections Usti and Cavernicolus.</title>
        <authorList>
            <consortium name="Lawrence Berkeley National Laboratory"/>
            <person name="Nybo J.L."/>
            <person name="Vesth T.C."/>
            <person name="Theobald S."/>
            <person name="Frisvad J.C."/>
            <person name="Larsen T.O."/>
            <person name="Kjaerboelling I."/>
            <person name="Rothschild-Mancinelli K."/>
            <person name="Lyhne E.K."/>
            <person name="Kogle M.E."/>
            <person name="Barry K."/>
            <person name="Clum A."/>
            <person name="Na H."/>
            <person name="Ledsgaard L."/>
            <person name="Lin J."/>
            <person name="Lipzen A."/>
            <person name="Kuo A."/>
            <person name="Riley R."/>
            <person name="Mondo S."/>
            <person name="Labutti K."/>
            <person name="Haridas S."/>
            <person name="Pangalinan J."/>
            <person name="Salamov A.A."/>
            <person name="Simmons B.A."/>
            <person name="Magnuson J.K."/>
            <person name="Chen J."/>
            <person name="Drula E."/>
            <person name="Henrissat B."/>
            <person name="Wiebenga A."/>
            <person name="Lubbers R.J."/>
            <person name="Gomes A.C."/>
            <person name="Makela M.R."/>
            <person name="Stajich J."/>
            <person name="Grigoriev I.V."/>
            <person name="Mortensen U.H."/>
            <person name="De Vries R.P."/>
            <person name="Baker S.E."/>
            <person name="Andersen M.R."/>
        </authorList>
    </citation>
    <scope>NUCLEOTIDE SEQUENCE [LARGE SCALE GENOMIC DNA]</scope>
    <source>
        <strain evidence="2 3">CBS 209.92</strain>
    </source>
</reference>
<feature type="transmembrane region" description="Helical" evidence="1">
    <location>
        <begin position="29"/>
        <end position="49"/>
    </location>
</feature>
<dbReference type="Proteomes" id="UP001610563">
    <property type="component" value="Unassembled WGS sequence"/>
</dbReference>
<accession>A0ABR4GED7</accession>
<feature type="transmembrane region" description="Helical" evidence="1">
    <location>
        <begin position="298"/>
        <end position="320"/>
    </location>
</feature>